<feature type="compositionally biased region" description="Basic and acidic residues" evidence="1">
    <location>
        <begin position="80"/>
        <end position="91"/>
    </location>
</feature>
<feature type="region of interest" description="Disordered" evidence="1">
    <location>
        <begin position="58"/>
        <end position="91"/>
    </location>
</feature>
<dbReference type="AlphaFoldDB" id="A0A8S9S6S4"/>
<proteinExistence type="predicted"/>
<evidence type="ECO:0000256" key="1">
    <source>
        <dbReference type="SAM" id="MobiDB-lite"/>
    </source>
</evidence>
<feature type="compositionally biased region" description="Polar residues" evidence="1">
    <location>
        <begin position="63"/>
        <end position="79"/>
    </location>
</feature>
<sequence length="116" mass="12782">MIVLKTSGVQHCELRILTNDNDLNVSKTLPDMLVSEPYRNVAAATFRLAGGFAKTLTRDGDLENTTATPDGNTPTQRTSGSEEKIDSQRRIQSREEAALITMKLSMHTYREAGVTI</sequence>
<comment type="caution">
    <text evidence="2">The sequence shown here is derived from an EMBL/GenBank/DDBJ whole genome shotgun (WGS) entry which is preliminary data.</text>
</comment>
<dbReference type="EMBL" id="QGKX02000088">
    <property type="protein sequence ID" value="KAF3589371.1"/>
    <property type="molecule type" value="Genomic_DNA"/>
</dbReference>
<gene>
    <name evidence="2" type="ORF">F2Q69_00030651</name>
</gene>
<name>A0A8S9S6S4_BRACR</name>
<accession>A0A8S9S6S4</accession>
<organism evidence="2 3">
    <name type="scientific">Brassica cretica</name>
    <name type="common">Mustard</name>
    <dbReference type="NCBI Taxonomy" id="69181"/>
    <lineage>
        <taxon>Eukaryota</taxon>
        <taxon>Viridiplantae</taxon>
        <taxon>Streptophyta</taxon>
        <taxon>Embryophyta</taxon>
        <taxon>Tracheophyta</taxon>
        <taxon>Spermatophyta</taxon>
        <taxon>Magnoliopsida</taxon>
        <taxon>eudicotyledons</taxon>
        <taxon>Gunneridae</taxon>
        <taxon>Pentapetalae</taxon>
        <taxon>rosids</taxon>
        <taxon>malvids</taxon>
        <taxon>Brassicales</taxon>
        <taxon>Brassicaceae</taxon>
        <taxon>Brassiceae</taxon>
        <taxon>Brassica</taxon>
    </lineage>
</organism>
<protein>
    <submittedName>
        <fullName evidence="2">Uncharacterized protein</fullName>
    </submittedName>
</protein>
<dbReference type="Proteomes" id="UP000712600">
    <property type="component" value="Unassembled WGS sequence"/>
</dbReference>
<evidence type="ECO:0000313" key="3">
    <source>
        <dbReference type="Proteomes" id="UP000712600"/>
    </source>
</evidence>
<reference evidence="2" key="1">
    <citation type="submission" date="2019-12" db="EMBL/GenBank/DDBJ databases">
        <title>Genome sequencing and annotation of Brassica cretica.</title>
        <authorList>
            <person name="Studholme D.J."/>
            <person name="Sarris P."/>
        </authorList>
    </citation>
    <scope>NUCLEOTIDE SEQUENCE</scope>
    <source>
        <strain evidence="2">PFS-109/04</strain>
        <tissue evidence="2">Leaf</tissue>
    </source>
</reference>
<evidence type="ECO:0000313" key="2">
    <source>
        <dbReference type="EMBL" id="KAF3589371.1"/>
    </source>
</evidence>